<accession>F4R427</accession>
<dbReference type="OrthoDB" id="10615694at2759"/>
<feature type="compositionally biased region" description="Low complexity" evidence="1">
    <location>
        <begin position="272"/>
        <end position="288"/>
    </location>
</feature>
<keyword evidence="3" id="KW-1185">Reference proteome</keyword>
<dbReference type="VEuPathDB" id="FungiDB:MELLADRAFT_101233"/>
<feature type="compositionally biased region" description="Acidic residues" evidence="1">
    <location>
        <begin position="261"/>
        <end position="271"/>
    </location>
</feature>
<dbReference type="EMBL" id="GL883090">
    <property type="protein sequence ID" value="EGG12728.1"/>
    <property type="molecule type" value="Genomic_DNA"/>
</dbReference>
<organism evidence="3">
    <name type="scientific">Melampsora larici-populina (strain 98AG31 / pathotype 3-4-7)</name>
    <name type="common">Poplar leaf rust fungus</name>
    <dbReference type="NCBI Taxonomy" id="747676"/>
    <lineage>
        <taxon>Eukaryota</taxon>
        <taxon>Fungi</taxon>
        <taxon>Dikarya</taxon>
        <taxon>Basidiomycota</taxon>
        <taxon>Pucciniomycotina</taxon>
        <taxon>Pucciniomycetes</taxon>
        <taxon>Pucciniales</taxon>
        <taxon>Melampsoraceae</taxon>
        <taxon>Melampsora</taxon>
    </lineage>
</organism>
<dbReference type="Proteomes" id="UP000001072">
    <property type="component" value="Unassembled WGS sequence"/>
</dbReference>
<proteinExistence type="predicted"/>
<feature type="region of interest" description="Disordered" evidence="1">
    <location>
        <begin position="261"/>
        <end position="352"/>
    </location>
</feature>
<evidence type="ECO:0000313" key="3">
    <source>
        <dbReference type="Proteomes" id="UP000001072"/>
    </source>
</evidence>
<sequence>MKTTTILNSLAEDINNDYNKRNKVFSCSHSCPNTSVMRLTGKTMKDCLIRYRRQYSRTKTWLGGTGAGLTEAERLRGIKLEDNSDSDTSEPVPLDLGQPSTSRQPFNPSVNFDHYQNANHALLATNDYERHQSELAIQRFTQSYADFAQGSQPTIPYSWDDPFFHPNKEQSAKIWKQLAETDRRQEEDLNNRFVQSPIKDLYIPPLPPAIIPPNYNDRMVTANFSPILSPTDNHQRNPGELDDLCLNFNDEGAQDDEALENENEQIEEEMEQIQNTQQTQNSSKSNQNLPKKRSRAKQPSFENDSDASELAVPSKKKGRSIQSRKSAGPGKTIASRQMDPLPAIDPSTVHSKDIKNPIALALMSSSQARAKEMKAINESRQKSELAKSTDAHARLTWEKYAFKMGCLDESNRISAENARSELSARAKLAQELALGGKTPEEVEKYLKVVFPPSAPVAPPAQH</sequence>
<evidence type="ECO:0000313" key="2">
    <source>
        <dbReference type="EMBL" id="EGG12728.1"/>
    </source>
</evidence>
<gene>
    <name evidence="2" type="ORF">MELLADRAFT_101233</name>
</gene>
<dbReference type="GeneID" id="18921311"/>
<name>F4R427_MELLP</name>
<feature type="region of interest" description="Disordered" evidence="1">
    <location>
        <begin position="80"/>
        <end position="104"/>
    </location>
</feature>
<evidence type="ECO:0008006" key="4">
    <source>
        <dbReference type="Google" id="ProtNLM"/>
    </source>
</evidence>
<dbReference type="KEGG" id="mlr:MELLADRAFT_101233"/>
<reference evidence="3" key="1">
    <citation type="journal article" date="2011" name="Proc. Natl. Acad. Sci. U.S.A.">
        <title>Obligate biotrophy features unraveled by the genomic analysis of rust fungi.</title>
        <authorList>
            <person name="Duplessis S."/>
            <person name="Cuomo C.A."/>
            <person name="Lin Y.-C."/>
            <person name="Aerts A."/>
            <person name="Tisserant E."/>
            <person name="Veneault-Fourrey C."/>
            <person name="Joly D.L."/>
            <person name="Hacquard S."/>
            <person name="Amselem J."/>
            <person name="Cantarel B.L."/>
            <person name="Chiu R."/>
            <person name="Coutinho P.M."/>
            <person name="Feau N."/>
            <person name="Field M."/>
            <person name="Frey P."/>
            <person name="Gelhaye E."/>
            <person name="Goldberg J."/>
            <person name="Grabherr M.G."/>
            <person name="Kodira C.D."/>
            <person name="Kohler A."/>
            <person name="Kuees U."/>
            <person name="Lindquist E.A."/>
            <person name="Lucas S.M."/>
            <person name="Mago R."/>
            <person name="Mauceli E."/>
            <person name="Morin E."/>
            <person name="Murat C."/>
            <person name="Pangilinan J.L."/>
            <person name="Park R."/>
            <person name="Pearson M."/>
            <person name="Quesneville H."/>
            <person name="Rouhier N."/>
            <person name="Sakthikumar S."/>
            <person name="Salamov A.A."/>
            <person name="Schmutz J."/>
            <person name="Selles B."/>
            <person name="Shapiro H."/>
            <person name="Tanguay P."/>
            <person name="Tuskan G.A."/>
            <person name="Henrissat B."/>
            <person name="Van de Peer Y."/>
            <person name="Rouze P."/>
            <person name="Ellis J.G."/>
            <person name="Dodds P.N."/>
            <person name="Schein J.E."/>
            <person name="Zhong S."/>
            <person name="Hamelin R.C."/>
            <person name="Grigoriev I.V."/>
            <person name="Szabo L.J."/>
            <person name="Martin F."/>
        </authorList>
    </citation>
    <scope>NUCLEOTIDE SEQUENCE [LARGE SCALE GENOMIC DNA]</scope>
    <source>
        <strain evidence="3">98AG31 / pathotype 3-4-7</strain>
    </source>
</reference>
<protein>
    <recommendedName>
        <fullName evidence="4">No apical meristem-associated C-terminal domain-containing protein</fullName>
    </recommendedName>
</protein>
<feature type="region of interest" description="Disordered" evidence="1">
    <location>
        <begin position="226"/>
        <end position="247"/>
    </location>
</feature>
<evidence type="ECO:0000256" key="1">
    <source>
        <dbReference type="SAM" id="MobiDB-lite"/>
    </source>
</evidence>
<dbReference type="AlphaFoldDB" id="F4R427"/>
<dbReference type="InParanoid" id="F4R427"/>
<dbReference type="HOGENOM" id="CLU_591936_0_0_1"/>
<dbReference type="RefSeq" id="XP_007403666.1">
    <property type="nucleotide sequence ID" value="XM_007403604.1"/>
</dbReference>